<proteinExistence type="predicted"/>
<gene>
    <name evidence="1" type="ORF">SAMN05421647_1076</name>
</gene>
<evidence type="ECO:0000313" key="2">
    <source>
        <dbReference type="Proteomes" id="UP000186895"/>
    </source>
</evidence>
<evidence type="ECO:0008006" key="3">
    <source>
        <dbReference type="Google" id="ProtNLM"/>
    </source>
</evidence>
<protein>
    <recommendedName>
        <fullName evidence="3">4-vinyl reductase 4VR domain-containing protein</fullName>
    </recommendedName>
</protein>
<accession>A0A1N6UFZ7</accession>
<evidence type="ECO:0000313" key="1">
    <source>
        <dbReference type="EMBL" id="SIQ64457.1"/>
    </source>
</evidence>
<name>A0A1N6UFZ7_9GAMM</name>
<dbReference type="Proteomes" id="UP000186895">
    <property type="component" value="Unassembled WGS sequence"/>
</dbReference>
<reference evidence="1 2" key="1">
    <citation type="submission" date="2017-01" db="EMBL/GenBank/DDBJ databases">
        <authorList>
            <person name="Mah S.A."/>
            <person name="Swanson W.J."/>
            <person name="Moy G.W."/>
            <person name="Vacquier V.D."/>
        </authorList>
    </citation>
    <scope>NUCLEOTIDE SEQUENCE [LARGE SCALE GENOMIC DNA]</scope>
    <source>
        <strain evidence="1 2">DSM 7027</strain>
    </source>
</reference>
<dbReference type="AlphaFoldDB" id="A0A1N6UFZ7"/>
<keyword evidence="2" id="KW-1185">Reference proteome</keyword>
<dbReference type="RefSeq" id="WP_076463696.1">
    <property type="nucleotide sequence ID" value="NZ_FTMN01000007.1"/>
</dbReference>
<organism evidence="1 2">
    <name type="scientific">Marinobacterium stanieri</name>
    <dbReference type="NCBI Taxonomy" id="49186"/>
    <lineage>
        <taxon>Bacteria</taxon>
        <taxon>Pseudomonadati</taxon>
        <taxon>Pseudomonadota</taxon>
        <taxon>Gammaproteobacteria</taxon>
        <taxon>Oceanospirillales</taxon>
        <taxon>Oceanospirillaceae</taxon>
        <taxon>Marinobacterium</taxon>
    </lineage>
</organism>
<sequence length="146" mass="16250">MSIDPRNVILARISTGLTEMLGRMGAHATMRDMGTHSSEELWPQWPDNLTAEDACDLLGDALSNIGTFDQVDMKPEGDAVAIRIKGCEFNHLGQLEASPVGQRSICFFGFGLIEKSLERLTGNQYRVELIHHDAETDTCKEIARFR</sequence>
<dbReference type="EMBL" id="FTMN01000007">
    <property type="protein sequence ID" value="SIQ64457.1"/>
    <property type="molecule type" value="Genomic_DNA"/>
</dbReference>